<dbReference type="EMBL" id="KI912116">
    <property type="protein sequence ID" value="ETS76921.1"/>
    <property type="molecule type" value="Genomic_DNA"/>
</dbReference>
<dbReference type="PANTHER" id="PTHR11802:SF113">
    <property type="entry name" value="SERINE CARBOXYPEPTIDASE CTSA-4.1"/>
    <property type="match status" value="1"/>
</dbReference>
<evidence type="ECO:0000256" key="1">
    <source>
        <dbReference type="ARBA" id="ARBA00009431"/>
    </source>
</evidence>
<evidence type="ECO:0000256" key="2">
    <source>
        <dbReference type="ARBA" id="ARBA00012446"/>
    </source>
</evidence>
<evidence type="ECO:0000256" key="3">
    <source>
        <dbReference type="ARBA" id="ARBA00022645"/>
    </source>
</evidence>
<dbReference type="AlphaFoldDB" id="W3WVP7"/>
<evidence type="ECO:0000256" key="4">
    <source>
        <dbReference type="ARBA" id="ARBA00022670"/>
    </source>
</evidence>
<protein>
    <recommendedName>
        <fullName evidence="2">carboxypeptidase C</fullName>
        <ecNumber evidence="2">3.4.16.5</ecNumber>
    </recommendedName>
</protein>
<keyword evidence="4" id="KW-0645">Protease</keyword>
<dbReference type="PANTHER" id="PTHR11802">
    <property type="entry name" value="SERINE PROTEASE FAMILY S10 SERINE CARBOXYPEPTIDASE"/>
    <property type="match status" value="1"/>
</dbReference>
<evidence type="ECO:0000313" key="9">
    <source>
        <dbReference type="Proteomes" id="UP000030651"/>
    </source>
</evidence>
<proteinExistence type="inferred from homology"/>
<dbReference type="GO" id="GO:0006508">
    <property type="term" value="P:proteolysis"/>
    <property type="evidence" value="ECO:0007669"/>
    <property type="project" value="UniProtKB-KW"/>
</dbReference>
<keyword evidence="3" id="KW-0121">Carboxypeptidase</keyword>
<dbReference type="GO" id="GO:0000324">
    <property type="term" value="C:fungal-type vacuole"/>
    <property type="evidence" value="ECO:0007669"/>
    <property type="project" value="TreeGrafter"/>
</dbReference>
<dbReference type="SUPFAM" id="SSF53474">
    <property type="entry name" value="alpha/beta-Hydrolases"/>
    <property type="match status" value="1"/>
</dbReference>
<organism evidence="8 9">
    <name type="scientific">Pestalotiopsis fici (strain W106-1 / CGMCC3.15140)</name>
    <dbReference type="NCBI Taxonomy" id="1229662"/>
    <lineage>
        <taxon>Eukaryota</taxon>
        <taxon>Fungi</taxon>
        <taxon>Dikarya</taxon>
        <taxon>Ascomycota</taxon>
        <taxon>Pezizomycotina</taxon>
        <taxon>Sordariomycetes</taxon>
        <taxon>Xylariomycetidae</taxon>
        <taxon>Amphisphaeriales</taxon>
        <taxon>Sporocadaceae</taxon>
        <taxon>Pestalotiopsis</taxon>
    </lineage>
</organism>
<evidence type="ECO:0000256" key="7">
    <source>
        <dbReference type="SAM" id="SignalP"/>
    </source>
</evidence>
<dbReference type="InterPro" id="IPR029058">
    <property type="entry name" value="AB_hydrolase_fold"/>
</dbReference>
<dbReference type="Gene3D" id="3.40.50.1820">
    <property type="entry name" value="alpha/beta hydrolase"/>
    <property type="match status" value="1"/>
</dbReference>
<dbReference type="HOGENOM" id="CLU_008523_10_4_1"/>
<evidence type="ECO:0000313" key="8">
    <source>
        <dbReference type="EMBL" id="ETS76921.1"/>
    </source>
</evidence>
<dbReference type="eggNOG" id="KOG1282">
    <property type="taxonomic scope" value="Eukaryota"/>
</dbReference>
<dbReference type="KEGG" id="pfy:PFICI_10795"/>
<gene>
    <name evidence="8" type="ORF">PFICI_10795</name>
</gene>
<evidence type="ECO:0000256" key="5">
    <source>
        <dbReference type="ARBA" id="ARBA00022801"/>
    </source>
</evidence>
<dbReference type="Gene3D" id="1.10.287.410">
    <property type="match status" value="1"/>
</dbReference>
<reference evidence="9" key="1">
    <citation type="journal article" date="2015" name="BMC Genomics">
        <title>Genomic and transcriptomic analysis of the endophytic fungus Pestalotiopsis fici reveals its lifestyle and high potential for synthesis of natural products.</title>
        <authorList>
            <person name="Wang X."/>
            <person name="Zhang X."/>
            <person name="Liu L."/>
            <person name="Xiang M."/>
            <person name="Wang W."/>
            <person name="Sun X."/>
            <person name="Che Y."/>
            <person name="Guo L."/>
            <person name="Liu G."/>
            <person name="Guo L."/>
            <person name="Wang C."/>
            <person name="Yin W.B."/>
            <person name="Stadler M."/>
            <person name="Zhang X."/>
            <person name="Liu X."/>
        </authorList>
    </citation>
    <scope>NUCLEOTIDE SEQUENCE [LARGE SCALE GENOMIC DNA]</scope>
    <source>
        <strain evidence="9">W106-1 / CGMCC3.15140</strain>
    </source>
</reference>
<dbReference type="OrthoDB" id="443318at2759"/>
<dbReference type="InterPro" id="IPR001563">
    <property type="entry name" value="Peptidase_S10"/>
</dbReference>
<sequence>MFSSLTALALLSYATPFAVAWDAQRVLSAQHLETEASATGDNWSVREQYDSTCVAGSRHFAGQINVTDDKSMFFWFVESRESPNDRPVVIWLSGGPGASSLVGLFNEVGPCSINEHSNATFSNHDSWTNHANMLFIDQPVGVGLSLLQNGSKYPSNLEESSPDFTQMLKIWYGEIFPQFGKVPLYIAGESFGGRYVPRYAADIVRQKQTWSAGPLQSIELGGLILVNALVDSNPLSTGHYDVFCTDQPPNLVRFNETTCRAMGAAVPECERLASICQRTLDPQVCLTAQTFCMENLEKYFYAEVEAHRLSPYDLRRNCPEPPLCGVGVDTENNTGSPTDYVNRSGFQQELGFRTLLDFRSINFDLNTQWALDPRISVPTTSDLTYLLNGGVSQPRDKVDPSSVVPVLVLNGEYDVTCNQPGIIREYDNLPWHRHAAYRAEKAFRTWTWTDRAGKTHQGGVWKGTPQREKGLEFVSVKDAGHMSPADQRGAVTSIFGRWLANGGLLRVQDLS</sequence>
<name>W3WVP7_PESFW</name>
<evidence type="ECO:0000256" key="6">
    <source>
        <dbReference type="ARBA" id="ARBA00023180"/>
    </source>
</evidence>
<keyword evidence="9" id="KW-1185">Reference proteome</keyword>
<dbReference type="Proteomes" id="UP000030651">
    <property type="component" value="Unassembled WGS sequence"/>
</dbReference>
<dbReference type="EC" id="3.4.16.5" evidence="2"/>
<feature type="signal peptide" evidence="7">
    <location>
        <begin position="1"/>
        <end position="20"/>
    </location>
</feature>
<dbReference type="Pfam" id="PF00450">
    <property type="entry name" value="Peptidase_S10"/>
    <property type="match status" value="1"/>
</dbReference>
<dbReference type="GO" id="GO:0004185">
    <property type="term" value="F:serine-type carboxypeptidase activity"/>
    <property type="evidence" value="ECO:0007669"/>
    <property type="project" value="UniProtKB-EC"/>
</dbReference>
<keyword evidence="6" id="KW-0325">Glycoprotein</keyword>
<feature type="chain" id="PRO_5004833951" description="carboxypeptidase C" evidence="7">
    <location>
        <begin position="21"/>
        <end position="511"/>
    </location>
</feature>
<dbReference type="InParanoid" id="W3WVP7"/>
<dbReference type="PRINTS" id="PR00724">
    <property type="entry name" value="CRBOXYPTASEC"/>
</dbReference>
<dbReference type="OMA" id="DETHIRV"/>
<keyword evidence="5" id="KW-0378">Hydrolase</keyword>
<dbReference type="RefSeq" id="XP_007837567.1">
    <property type="nucleotide sequence ID" value="XM_007839376.1"/>
</dbReference>
<accession>W3WVP7</accession>
<comment type="similarity">
    <text evidence="1">Belongs to the peptidase S10 family.</text>
</comment>
<keyword evidence="7" id="KW-0732">Signal</keyword>
<dbReference type="GeneID" id="19275808"/>